<evidence type="ECO:0000256" key="1">
    <source>
        <dbReference type="ARBA" id="ARBA00001946"/>
    </source>
</evidence>
<dbReference type="Proteomes" id="UP001199469">
    <property type="component" value="Unassembled WGS sequence"/>
</dbReference>
<dbReference type="EMBL" id="JAJNDB010000001">
    <property type="protein sequence ID" value="MCD2192440.1"/>
    <property type="molecule type" value="Genomic_DNA"/>
</dbReference>
<dbReference type="PANTHER" id="PTHR32308:SF10">
    <property type="entry name" value="CITRATE LYASE SUBUNIT BETA"/>
    <property type="match status" value="1"/>
</dbReference>
<dbReference type="GO" id="GO:0016829">
    <property type="term" value="F:lyase activity"/>
    <property type="evidence" value="ECO:0007669"/>
    <property type="project" value="UniProtKB-KW"/>
</dbReference>
<keyword evidence="3" id="KW-0460">Magnesium</keyword>
<gene>
    <name evidence="5" type="ORF">LQ327_03390</name>
</gene>
<keyword evidence="2" id="KW-0479">Metal-binding</keyword>
<accession>A0ABS8P4G5</accession>
<dbReference type="Pfam" id="PF22484">
    <property type="entry name" value="DUF6986"/>
    <property type="match status" value="1"/>
</dbReference>
<name>A0ABS8P4G5_9PSEU</name>
<keyword evidence="5" id="KW-0456">Lyase</keyword>
<evidence type="ECO:0000313" key="5">
    <source>
        <dbReference type="EMBL" id="MCD2192440.1"/>
    </source>
</evidence>
<protein>
    <submittedName>
        <fullName evidence="5">Aldolase/citrate lyase family protein</fullName>
    </submittedName>
</protein>
<comment type="cofactor">
    <cofactor evidence="1">
        <name>Mg(2+)</name>
        <dbReference type="ChEBI" id="CHEBI:18420"/>
    </cofactor>
</comment>
<evidence type="ECO:0000256" key="2">
    <source>
        <dbReference type="ARBA" id="ARBA00022723"/>
    </source>
</evidence>
<dbReference type="SUPFAM" id="SSF51621">
    <property type="entry name" value="Phosphoenolpyruvate/pyruvate domain"/>
    <property type="match status" value="1"/>
</dbReference>
<proteinExistence type="predicted"/>
<dbReference type="InterPro" id="IPR015813">
    <property type="entry name" value="Pyrv/PenolPyrv_kinase-like_dom"/>
</dbReference>
<organism evidence="5 6">
    <name type="scientific">Actinomycetospora endophytica</name>
    <dbReference type="NCBI Taxonomy" id="2291215"/>
    <lineage>
        <taxon>Bacteria</taxon>
        <taxon>Bacillati</taxon>
        <taxon>Actinomycetota</taxon>
        <taxon>Actinomycetes</taxon>
        <taxon>Pseudonocardiales</taxon>
        <taxon>Pseudonocardiaceae</taxon>
        <taxon>Actinomycetospora</taxon>
    </lineage>
</organism>
<evidence type="ECO:0000313" key="6">
    <source>
        <dbReference type="Proteomes" id="UP001199469"/>
    </source>
</evidence>
<reference evidence="5 6" key="1">
    <citation type="submission" date="2021-11" db="EMBL/GenBank/DDBJ databases">
        <title>Draft genome sequence of Actinomycetospora sp. SF1 isolated from the rhizosphere soil.</title>
        <authorList>
            <person name="Duangmal K."/>
            <person name="Chantavorakit T."/>
        </authorList>
    </citation>
    <scope>NUCLEOTIDE SEQUENCE [LARGE SCALE GENOMIC DNA]</scope>
    <source>
        <strain evidence="5 6">TBRC 5722</strain>
    </source>
</reference>
<comment type="caution">
    <text evidence="5">The sequence shown here is derived from an EMBL/GenBank/DDBJ whole genome shotgun (WGS) entry which is preliminary data.</text>
</comment>
<evidence type="ECO:0000256" key="4">
    <source>
        <dbReference type="SAM" id="MobiDB-lite"/>
    </source>
</evidence>
<keyword evidence="6" id="KW-1185">Reference proteome</keyword>
<dbReference type="InterPro" id="IPR040442">
    <property type="entry name" value="Pyrv_kinase-like_dom_sf"/>
</dbReference>
<dbReference type="InterPro" id="IPR054255">
    <property type="entry name" value="DUF6986"/>
</dbReference>
<evidence type="ECO:0000256" key="3">
    <source>
        <dbReference type="ARBA" id="ARBA00022842"/>
    </source>
</evidence>
<dbReference type="PANTHER" id="PTHR32308">
    <property type="entry name" value="LYASE BETA SUBUNIT, PUTATIVE (AFU_ORTHOLOGUE AFUA_4G13030)-RELATED"/>
    <property type="match status" value="1"/>
</dbReference>
<dbReference type="Gene3D" id="3.20.20.60">
    <property type="entry name" value="Phosphoenolpyruvate-binding domains"/>
    <property type="match status" value="1"/>
</dbReference>
<dbReference type="RefSeq" id="WP_230730115.1">
    <property type="nucleotide sequence ID" value="NZ_JAJNDB010000001.1"/>
</dbReference>
<feature type="region of interest" description="Disordered" evidence="4">
    <location>
        <begin position="1"/>
        <end position="25"/>
    </location>
</feature>
<sequence length="413" mass="43436">MSDPAERASDAAPLTFDVSNSTSSPGLADGFLDALDARLAVTDAALDADEAARARLADRDPEPVHVCYLPADQVTATTAADWGDEAAAVLERYAGDPDLPAVLGLTPAELREALPRVARTLTAQPVADLRADLEDGYGHRTDAEEDADADASGRAVAAMLDGPRAPRRAGPRVKSMERATRRRGLRSLARFTDAFLTAGGDPARLRVTLPKISAPEQVASFVEACAALEAHHGIGPLPIELQIETARGAQRVDELVAAAGARAAGLHYGTYDYSAALGIAPDQQRADHPAAEDAKFAMQRAGAAAGVPVCDGSSAILAVGDRDQVFAAWRVQARIVRRALDLGITQGWDMHPAMIPARLAVVIAFHREGLDAVKDRLRAYRAGASGAVLDEPATERALVGFLRRGQACGAIDE</sequence>